<dbReference type="EMBL" id="JOOZ01000060">
    <property type="protein sequence ID" value="OUL65544.1"/>
    <property type="molecule type" value="Genomic_DNA"/>
</dbReference>
<dbReference type="AlphaFoldDB" id="A0A252EH71"/>
<reference evidence="2 3" key="1">
    <citation type="submission" date="2014-06" db="EMBL/GenBank/DDBJ databases">
        <authorList>
            <person name="Ju J."/>
            <person name="Zhang J."/>
        </authorList>
    </citation>
    <scope>NUCLEOTIDE SEQUENCE [LARGE SCALE GENOMIC DNA]</scope>
    <source>
        <strain evidence="2">DmL_050</strain>
    </source>
</reference>
<evidence type="ECO:0000259" key="1">
    <source>
        <dbReference type="Pfam" id="PF01497"/>
    </source>
</evidence>
<dbReference type="InterPro" id="IPR002491">
    <property type="entry name" value="ABC_transptr_periplasmic_BD"/>
</dbReference>
<dbReference type="Proteomes" id="UP000195072">
    <property type="component" value="Unassembled WGS sequence"/>
</dbReference>
<gene>
    <name evidence="2" type="ORF">HK16_16315</name>
</gene>
<evidence type="ECO:0000313" key="3">
    <source>
        <dbReference type="Proteomes" id="UP000195072"/>
    </source>
</evidence>
<protein>
    <submittedName>
        <fullName evidence="2">Sugar ABC transporter substrate-binding protein</fullName>
    </submittedName>
</protein>
<feature type="domain" description="Fe/B12 periplasmic-binding" evidence="1">
    <location>
        <begin position="92"/>
        <end position="284"/>
    </location>
</feature>
<sequence length="377" mass="41579">MVPHIAPGRTIFYNIYLNLIEVRMRALPLSGSKNRRSFLLAGLLGTALAGAFLSPLSAHSAQARTVVDMSGTPVEIKDNPTAIADLWFAHNELLVMLGAADKIKVTAEKPSDRPWLFKIAPVLLKAETGVHPDTVNPEDLLARHIDLVIVPQRGQADALRKLGLPTLHAQYTTVPQMLQSIDMTAEALGTQQAREVAGVYRQKMDALITLLHSRVAKLPAASRPRVLHIATLNPLQIDGQNTMIDTWIKAAGGENAATVSGNHRPTTFEQIATWNPDIVIVGPTVGELDASSPFRSLPAFQKGKWVRNPQGVFPWDRYGCEELLQLEWAAKLFHPAEFADLDMRQDLRNFYQTFFHYALTDDDITRILAAQPPASTP</sequence>
<dbReference type="Gene3D" id="1.20.58.2180">
    <property type="match status" value="1"/>
</dbReference>
<evidence type="ECO:0000313" key="2">
    <source>
        <dbReference type="EMBL" id="OUL65544.1"/>
    </source>
</evidence>
<dbReference type="InterPro" id="IPR050902">
    <property type="entry name" value="ABC_Transporter_SBP"/>
</dbReference>
<accession>A0A252EH71</accession>
<dbReference type="InterPro" id="IPR006311">
    <property type="entry name" value="TAT_signal"/>
</dbReference>
<organism evidence="2 3">
    <name type="scientific">Acetobacter senegalensis</name>
    <dbReference type="NCBI Taxonomy" id="446692"/>
    <lineage>
        <taxon>Bacteria</taxon>
        <taxon>Pseudomonadati</taxon>
        <taxon>Pseudomonadota</taxon>
        <taxon>Alphaproteobacteria</taxon>
        <taxon>Acetobacterales</taxon>
        <taxon>Acetobacteraceae</taxon>
        <taxon>Acetobacter</taxon>
    </lineage>
</organism>
<name>A0A252EH71_9PROT</name>
<comment type="caution">
    <text evidence="2">The sequence shown here is derived from an EMBL/GenBank/DDBJ whole genome shotgun (WGS) entry which is preliminary data.</text>
</comment>
<proteinExistence type="predicted"/>
<dbReference type="SUPFAM" id="SSF53807">
    <property type="entry name" value="Helical backbone' metal receptor"/>
    <property type="match status" value="1"/>
</dbReference>
<dbReference type="PANTHER" id="PTHR30535">
    <property type="entry name" value="VITAMIN B12-BINDING PROTEIN"/>
    <property type="match status" value="1"/>
</dbReference>
<dbReference type="PROSITE" id="PS51318">
    <property type="entry name" value="TAT"/>
    <property type="match status" value="1"/>
</dbReference>
<dbReference type="PANTHER" id="PTHR30535:SF34">
    <property type="entry name" value="MOLYBDATE-BINDING PROTEIN MOLA"/>
    <property type="match status" value="1"/>
</dbReference>
<dbReference type="Pfam" id="PF01497">
    <property type="entry name" value="Peripla_BP_2"/>
    <property type="match status" value="1"/>
</dbReference>
<dbReference type="Gene3D" id="3.40.50.1980">
    <property type="entry name" value="Nitrogenase molybdenum iron protein domain"/>
    <property type="match status" value="2"/>
</dbReference>